<dbReference type="PROSITE" id="PS50006">
    <property type="entry name" value="FHA_DOMAIN"/>
    <property type="match status" value="1"/>
</dbReference>
<reference evidence="3" key="1">
    <citation type="submission" date="2020-11" db="EMBL/GenBank/DDBJ databases">
        <authorList>
            <consortium name="DOE Joint Genome Institute"/>
            <person name="Ahrendt S."/>
            <person name="Riley R."/>
            <person name="Andreopoulos W."/>
            <person name="Labutti K."/>
            <person name="Pangilinan J."/>
            <person name="Ruiz-Duenas F.J."/>
            <person name="Barrasa J.M."/>
            <person name="Sanchez-Garcia M."/>
            <person name="Camarero S."/>
            <person name="Miyauchi S."/>
            <person name="Serrano A."/>
            <person name="Linde D."/>
            <person name="Babiker R."/>
            <person name="Drula E."/>
            <person name="Ayuso-Fernandez I."/>
            <person name="Pacheco R."/>
            <person name="Padilla G."/>
            <person name="Ferreira P."/>
            <person name="Barriuso J."/>
            <person name="Kellner H."/>
            <person name="Castanera R."/>
            <person name="Alfaro M."/>
            <person name="Ramirez L."/>
            <person name="Pisabarro A.G."/>
            <person name="Kuo A."/>
            <person name="Tritt A."/>
            <person name="Lipzen A."/>
            <person name="He G."/>
            <person name="Yan M."/>
            <person name="Ng V."/>
            <person name="Cullen D."/>
            <person name="Martin F."/>
            <person name="Rosso M.-N."/>
            <person name="Henrissat B."/>
            <person name="Hibbett D."/>
            <person name="Martinez A.T."/>
            <person name="Grigoriev I.V."/>
        </authorList>
    </citation>
    <scope>NUCLEOTIDE SEQUENCE</scope>
    <source>
        <strain evidence="3">CIRM-BRFM 674</strain>
    </source>
</reference>
<feature type="region of interest" description="Disordered" evidence="1">
    <location>
        <begin position="537"/>
        <end position="709"/>
    </location>
</feature>
<evidence type="ECO:0000313" key="3">
    <source>
        <dbReference type="EMBL" id="KAF9484280.1"/>
    </source>
</evidence>
<feature type="region of interest" description="Disordered" evidence="1">
    <location>
        <begin position="761"/>
        <end position="1172"/>
    </location>
</feature>
<dbReference type="OrthoDB" id="6288785at2759"/>
<feature type="region of interest" description="Disordered" evidence="1">
    <location>
        <begin position="461"/>
        <end position="513"/>
    </location>
</feature>
<feature type="compositionally biased region" description="Basic residues" evidence="1">
    <location>
        <begin position="877"/>
        <end position="887"/>
    </location>
</feature>
<feature type="compositionally biased region" description="Low complexity" evidence="1">
    <location>
        <begin position="846"/>
        <end position="856"/>
    </location>
</feature>
<sequence length="1286" mass="139339">MDTTGFNQVGRYGTLSLLKRRTSTAPAPSHNDLITSFGIDEPTLTFGSTSTCGVRLYYPDVDPLHCQLGFEDGKAFLTIFGKGGVFVDGCWVYPHSASTENHQPTQERQQTIIPVSNNTEFEIHHKRFRFTYPPKEVRKTLLLATPAPAQKRALRLSMIQSAQVFSPRPSKDPRENLRILQSPLKPSIFGAGTPTKTPMRPRAVSPLKYSSKSGSSSDEEEQEEQAQEQKEPEEEEEEIVLVHTNHPRVVEEDRDLVILEDVPMHLATGSPSRLQAPTLLRMQAEQQTGPQPPRTPRRKSLGGNALHRAVLIRSAQRAVWRAEKEKEEEEEREEEMEVLGTVVDPVEEDDDDEDEEEEEEDNDVEMRSPSSEGDEEASDDEDDDEETLERKAADKSLWRKSLEKIIPWGFGASADDEEKEEDVQNENGEENAEEDEEEDAPAPLPVRPAQTPIRRALGSFMTPQVHNPSTGQPQRPVFQAGRTSMAPPGVPATASATTEVQPAVAGPGRYSLGGGEARRVIVQQPWRVKDLVLPPVPGASSTASAASSAMPPPATPAAAPVAAPPRPTPVVTEEERRAIQERRRSAVREFKEDTFWKDGAPGMSPAKNTPRMSVSPAKQSADAPGPSSLAMPTPRRSIFASPTKGRSLGYAIAEEGGANPEGPQRKNDEEEDEELDTRSLLERMRETVDDMKRRRSIASTPRVEGTPAPIATVEKPILLRAAPTPAGLPTSVALATPERQMGQPFSLGNVKKLDFTRITTPGVRAGSAKPPSSGSSFLAPAKPAASAEAETTKDDAAIEEEVPFTLLRPARETSPSRRPPSRGTRSTRRTAKEAEEKDETAEEVRSVPLPVVVVDPATEEQDEEQGVPQEKAIATKAKAKGRSRLLRAPKPVAVEATEEVDVIEDDNEIQEPSRSRAKSKTAAKPRSRSAKSPTPAEADVAATLAPATRRQRSRTPQPPVEEEHVEPAPKPNSRRTRKGTAELEEPTPAPTRRGRKPTVEPESEAEVHPEEQEKKTKTPTVKRGRKPRVATVEEEPEEETDTRRVEPTPAAAPVKRSRSRKAAPTPEPQDLEDDEHSSGEVPPSGPSKTKSTIPVKASVARGRKKAVLVKQESDGEPEEPEAAPLATARGGRTVRANTATKTPATSKTAVPATVPSKIAKPRGKLKVPATAPAASVARLQVVAGGSADTAEKENTPGPSGSAVSDEDAKDAPVKVRMSKRTGATTAAAGSGKTTRTAVAKSATKSTSKAAVKANVKVEDHEDEVAEEDANRGRKTRVTRTRATKAT</sequence>
<evidence type="ECO:0000313" key="4">
    <source>
        <dbReference type="Proteomes" id="UP000807469"/>
    </source>
</evidence>
<dbReference type="Proteomes" id="UP000807469">
    <property type="component" value="Unassembled WGS sequence"/>
</dbReference>
<feature type="compositionally biased region" description="Polar residues" evidence="1">
    <location>
        <begin position="606"/>
        <end position="618"/>
    </location>
</feature>
<name>A0A9P5ZCA9_9AGAR</name>
<evidence type="ECO:0000256" key="1">
    <source>
        <dbReference type="SAM" id="MobiDB-lite"/>
    </source>
</evidence>
<dbReference type="EMBL" id="MU155145">
    <property type="protein sequence ID" value="KAF9484280.1"/>
    <property type="molecule type" value="Genomic_DNA"/>
</dbReference>
<feature type="compositionally biased region" description="Acidic residues" evidence="1">
    <location>
        <begin position="326"/>
        <end position="337"/>
    </location>
</feature>
<proteinExistence type="predicted"/>
<feature type="compositionally biased region" description="Acidic residues" evidence="1">
    <location>
        <begin position="896"/>
        <end position="909"/>
    </location>
</feature>
<organism evidence="3 4">
    <name type="scientific">Pholiota conissans</name>
    <dbReference type="NCBI Taxonomy" id="109636"/>
    <lineage>
        <taxon>Eukaryota</taxon>
        <taxon>Fungi</taxon>
        <taxon>Dikarya</taxon>
        <taxon>Basidiomycota</taxon>
        <taxon>Agaricomycotina</taxon>
        <taxon>Agaricomycetes</taxon>
        <taxon>Agaricomycetidae</taxon>
        <taxon>Agaricales</taxon>
        <taxon>Agaricineae</taxon>
        <taxon>Strophariaceae</taxon>
        <taxon>Pholiota</taxon>
    </lineage>
</organism>
<accession>A0A9P5ZCA9</accession>
<dbReference type="InterPro" id="IPR000253">
    <property type="entry name" value="FHA_dom"/>
</dbReference>
<feature type="compositionally biased region" description="Low complexity" evidence="1">
    <location>
        <begin position="1220"/>
        <end position="1254"/>
    </location>
</feature>
<feature type="compositionally biased region" description="Basic and acidic residues" evidence="1">
    <location>
        <begin position="573"/>
        <end position="596"/>
    </location>
</feature>
<dbReference type="InterPro" id="IPR008984">
    <property type="entry name" value="SMAD_FHA_dom_sf"/>
</dbReference>
<keyword evidence="4" id="KW-1185">Reference proteome</keyword>
<feature type="region of interest" description="Disordered" evidence="1">
    <location>
        <begin position="1184"/>
        <end position="1286"/>
    </location>
</feature>
<dbReference type="Gene3D" id="2.60.200.20">
    <property type="match status" value="1"/>
</dbReference>
<feature type="compositionally biased region" description="Basic and acidic residues" evidence="1">
    <location>
        <begin position="1005"/>
        <end position="1016"/>
    </location>
</feature>
<feature type="compositionally biased region" description="Basic residues" evidence="1">
    <location>
        <begin position="1272"/>
        <end position="1286"/>
    </location>
</feature>
<feature type="region of interest" description="Disordered" evidence="1">
    <location>
        <begin position="185"/>
        <end position="238"/>
    </location>
</feature>
<feature type="domain" description="FHA" evidence="2">
    <location>
        <begin position="44"/>
        <end position="92"/>
    </location>
</feature>
<feature type="compositionally biased region" description="Polar residues" evidence="1">
    <location>
        <begin position="461"/>
        <end position="473"/>
    </location>
</feature>
<feature type="compositionally biased region" description="Basic residues" evidence="1">
    <location>
        <begin position="915"/>
        <end position="929"/>
    </location>
</feature>
<feature type="compositionally biased region" description="Low complexity" evidence="1">
    <location>
        <begin position="765"/>
        <end position="789"/>
    </location>
</feature>
<feature type="compositionally biased region" description="Acidic residues" evidence="1">
    <location>
        <begin position="414"/>
        <end position="440"/>
    </location>
</feature>
<comment type="caution">
    <text evidence="3">The sequence shown here is derived from an EMBL/GenBank/DDBJ whole genome shotgun (WGS) entry which is preliminary data.</text>
</comment>
<dbReference type="PANTHER" id="PTHR35711:SF1">
    <property type="entry name" value="ECTODERMAL, ISOFORM F"/>
    <property type="match status" value="1"/>
</dbReference>
<feature type="compositionally biased region" description="Basic and acidic residues" evidence="1">
    <location>
        <begin position="388"/>
        <end position="403"/>
    </location>
</feature>
<feature type="compositionally biased region" description="Acidic residues" evidence="1">
    <location>
        <begin position="372"/>
        <end position="387"/>
    </location>
</feature>
<feature type="region of interest" description="Disordered" evidence="1">
    <location>
        <begin position="284"/>
        <end position="305"/>
    </location>
</feature>
<gene>
    <name evidence="3" type="ORF">BDN70DRAFT_872776</name>
</gene>
<feature type="compositionally biased region" description="Basic and acidic residues" evidence="1">
    <location>
        <begin position="676"/>
        <end position="692"/>
    </location>
</feature>
<dbReference type="SUPFAM" id="SSF49879">
    <property type="entry name" value="SMAD/FHA domain"/>
    <property type="match status" value="1"/>
</dbReference>
<protein>
    <recommendedName>
        <fullName evidence="2">FHA domain-containing protein</fullName>
    </recommendedName>
</protein>
<evidence type="ECO:0000259" key="2">
    <source>
        <dbReference type="PROSITE" id="PS50006"/>
    </source>
</evidence>
<feature type="region of interest" description="Disordered" evidence="1">
    <location>
        <begin position="317"/>
        <end position="447"/>
    </location>
</feature>
<feature type="compositionally biased region" description="Low complexity" evidence="1">
    <location>
        <begin position="1138"/>
        <end position="1155"/>
    </location>
</feature>
<feature type="compositionally biased region" description="Acidic residues" evidence="1">
    <location>
        <begin position="345"/>
        <end position="363"/>
    </location>
</feature>
<dbReference type="PANTHER" id="PTHR35711">
    <property type="entry name" value="EXPRESSED PROTEIN"/>
    <property type="match status" value="1"/>
</dbReference>
<feature type="compositionally biased region" description="Low complexity" evidence="1">
    <location>
        <begin position="538"/>
        <end position="549"/>
    </location>
</feature>
<feature type="compositionally biased region" description="Acidic residues" evidence="1">
    <location>
        <begin position="217"/>
        <end position="238"/>
    </location>
</feature>